<dbReference type="GO" id="GO:0016787">
    <property type="term" value="F:hydrolase activity"/>
    <property type="evidence" value="ECO:0007669"/>
    <property type="project" value="UniProtKB-KW"/>
</dbReference>
<evidence type="ECO:0000313" key="3">
    <source>
        <dbReference type="Proteomes" id="UP000297900"/>
    </source>
</evidence>
<proteinExistence type="predicted"/>
<keyword evidence="2" id="KW-0378">Hydrolase</keyword>
<dbReference type="Gene3D" id="3.40.50.1820">
    <property type="entry name" value="alpha/beta hydrolase"/>
    <property type="match status" value="1"/>
</dbReference>
<feature type="domain" description="Serine aminopeptidase S33" evidence="1">
    <location>
        <begin position="28"/>
        <end position="269"/>
    </location>
</feature>
<comment type="caution">
    <text evidence="2">The sequence shown here is derived from an EMBL/GenBank/DDBJ whole genome shotgun (WGS) entry which is preliminary data.</text>
</comment>
<sequence length="283" mass="32902">MNKSSKEGIYFTRTREMKLYYRLWKPVHPQALLIFVHGAGEHSGQYSHLGIECLHRNIALIAPDLRGFGKSEGKRGYIRQFKDYLDDLNELVIYLQIQFSELPIYLFGYSLGGLVAIRYAQQFCDKVTGVILSSPALGIRLKVPYFIKKPIEFISLIAPALPLELVKWNESLRKLKWLQSSLPDWTSEMLKDPYATIRYTPRWFTELLHNGTKALLEVNQFHSPILCLYDRYDSIVNSDLIEQFIGNVASEDKECFVFAKGNHQFLHDGEALRHIFQWLRSRL</sequence>
<dbReference type="AlphaFoldDB" id="A0A4Y8LQA5"/>
<evidence type="ECO:0000259" key="1">
    <source>
        <dbReference type="Pfam" id="PF12146"/>
    </source>
</evidence>
<dbReference type="InterPro" id="IPR029058">
    <property type="entry name" value="AB_hydrolase_fold"/>
</dbReference>
<dbReference type="RefSeq" id="WP_135153859.1">
    <property type="nucleotide sequence ID" value="NZ_SOMN01000034.1"/>
</dbReference>
<organism evidence="2 3">
    <name type="scientific">Cohnella luojiensis</name>
    <dbReference type="NCBI Taxonomy" id="652876"/>
    <lineage>
        <taxon>Bacteria</taxon>
        <taxon>Bacillati</taxon>
        <taxon>Bacillota</taxon>
        <taxon>Bacilli</taxon>
        <taxon>Bacillales</taxon>
        <taxon>Paenibacillaceae</taxon>
        <taxon>Cohnella</taxon>
    </lineage>
</organism>
<dbReference type="InterPro" id="IPR000073">
    <property type="entry name" value="AB_hydrolase_1"/>
</dbReference>
<evidence type="ECO:0000313" key="2">
    <source>
        <dbReference type="EMBL" id="TFE23483.1"/>
    </source>
</evidence>
<dbReference type="InterPro" id="IPR051044">
    <property type="entry name" value="MAG_DAG_Lipase"/>
</dbReference>
<name>A0A4Y8LQA5_9BACL</name>
<dbReference type="SUPFAM" id="SSF53474">
    <property type="entry name" value="alpha/beta-Hydrolases"/>
    <property type="match status" value="1"/>
</dbReference>
<dbReference type="PANTHER" id="PTHR11614">
    <property type="entry name" value="PHOSPHOLIPASE-RELATED"/>
    <property type="match status" value="1"/>
</dbReference>
<gene>
    <name evidence="2" type="ORF">E2980_19250</name>
</gene>
<dbReference type="Proteomes" id="UP000297900">
    <property type="component" value="Unassembled WGS sequence"/>
</dbReference>
<accession>A0A4Y8LQA5</accession>
<protein>
    <submittedName>
        <fullName evidence="2">Alpha/beta fold hydrolase</fullName>
    </submittedName>
</protein>
<dbReference type="EMBL" id="SOMN01000034">
    <property type="protein sequence ID" value="TFE23483.1"/>
    <property type="molecule type" value="Genomic_DNA"/>
</dbReference>
<keyword evidence="3" id="KW-1185">Reference proteome</keyword>
<dbReference type="Pfam" id="PF12146">
    <property type="entry name" value="Hydrolase_4"/>
    <property type="match status" value="1"/>
</dbReference>
<reference evidence="2 3" key="1">
    <citation type="submission" date="2019-03" db="EMBL/GenBank/DDBJ databases">
        <title>Cohnella endophytica sp. nov., a novel endophytic bacterium isolated from bark of Sonneratia apetala.</title>
        <authorList>
            <person name="Tuo L."/>
        </authorList>
    </citation>
    <scope>NUCLEOTIDE SEQUENCE [LARGE SCALE GENOMIC DNA]</scope>
    <source>
        <strain evidence="2 3">CCTCC AB 208254</strain>
    </source>
</reference>
<dbReference type="InterPro" id="IPR022742">
    <property type="entry name" value="Hydrolase_4"/>
</dbReference>
<dbReference type="PRINTS" id="PR00111">
    <property type="entry name" value="ABHYDROLASE"/>
</dbReference>
<dbReference type="OrthoDB" id="9806902at2"/>